<accession>A0ACB9FLT4</accession>
<reference evidence="2" key="1">
    <citation type="journal article" date="2022" name="Mol. Ecol. Resour.">
        <title>The genomes of chicory, endive, great burdock and yacon provide insights into Asteraceae palaeo-polyploidization history and plant inulin production.</title>
        <authorList>
            <person name="Fan W."/>
            <person name="Wang S."/>
            <person name="Wang H."/>
            <person name="Wang A."/>
            <person name="Jiang F."/>
            <person name="Liu H."/>
            <person name="Zhao H."/>
            <person name="Xu D."/>
            <person name="Zhang Y."/>
        </authorList>
    </citation>
    <scope>NUCLEOTIDE SEQUENCE [LARGE SCALE GENOMIC DNA]</scope>
    <source>
        <strain evidence="2">cv. Niubang</strain>
    </source>
</reference>
<dbReference type="Proteomes" id="UP001055879">
    <property type="component" value="Linkage Group LG01"/>
</dbReference>
<dbReference type="EMBL" id="CM042047">
    <property type="protein sequence ID" value="KAI3771760.1"/>
    <property type="molecule type" value="Genomic_DNA"/>
</dbReference>
<name>A0ACB9FLT4_ARCLA</name>
<organism evidence="1 2">
    <name type="scientific">Arctium lappa</name>
    <name type="common">Greater burdock</name>
    <name type="synonym">Lappa major</name>
    <dbReference type="NCBI Taxonomy" id="4217"/>
    <lineage>
        <taxon>Eukaryota</taxon>
        <taxon>Viridiplantae</taxon>
        <taxon>Streptophyta</taxon>
        <taxon>Embryophyta</taxon>
        <taxon>Tracheophyta</taxon>
        <taxon>Spermatophyta</taxon>
        <taxon>Magnoliopsida</taxon>
        <taxon>eudicotyledons</taxon>
        <taxon>Gunneridae</taxon>
        <taxon>Pentapetalae</taxon>
        <taxon>asterids</taxon>
        <taxon>campanulids</taxon>
        <taxon>Asterales</taxon>
        <taxon>Asteraceae</taxon>
        <taxon>Carduoideae</taxon>
        <taxon>Cardueae</taxon>
        <taxon>Arctiinae</taxon>
        <taxon>Arctium</taxon>
    </lineage>
</organism>
<reference evidence="1 2" key="2">
    <citation type="journal article" date="2022" name="Mol. Ecol. Resour.">
        <title>The genomes of chicory, endive, great burdock and yacon provide insights into Asteraceae paleo-polyploidization history and plant inulin production.</title>
        <authorList>
            <person name="Fan W."/>
            <person name="Wang S."/>
            <person name="Wang H."/>
            <person name="Wang A."/>
            <person name="Jiang F."/>
            <person name="Liu H."/>
            <person name="Zhao H."/>
            <person name="Xu D."/>
            <person name="Zhang Y."/>
        </authorList>
    </citation>
    <scope>NUCLEOTIDE SEQUENCE [LARGE SCALE GENOMIC DNA]</scope>
    <source>
        <strain evidence="2">cv. Niubang</strain>
    </source>
</reference>
<evidence type="ECO:0000313" key="2">
    <source>
        <dbReference type="Proteomes" id="UP001055879"/>
    </source>
</evidence>
<comment type="caution">
    <text evidence="1">The sequence shown here is derived from an EMBL/GenBank/DDBJ whole genome shotgun (WGS) entry which is preliminary data.</text>
</comment>
<gene>
    <name evidence="1" type="ORF">L6452_02927</name>
</gene>
<sequence length="66" mass="7433">MGRFSKKWYVSAIPFCVGIAYLLALESANNLAISPTENMSMLGFFSHTKRISNSNLSKIIHRLEIN</sequence>
<protein>
    <submittedName>
        <fullName evidence="1">Uncharacterized protein</fullName>
    </submittedName>
</protein>
<keyword evidence="2" id="KW-1185">Reference proteome</keyword>
<proteinExistence type="predicted"/>
<evidence type="ECO:0000313" key="1">
    <source>
        <dbReference type="EMBL" id="KAI3771760.1"/>
    </source>
</evidence>